<sequence>MLTKYFKPLQALLFLCCCLVLTGCSSSNTKPTTIKIGVLRVPNDVAVAQERKMLQAKCRHYGMKVQFITFDSGVDANKALLSNSVQLATMGHTNAVVAMAARIPVKLVWINDIIGSNEALTVRRKAHITNWDSFKGKSIATPFASTSHYSLMMLLKHHHLTGKVRVLDMQTPEIVAAWQRGDIDGAYTWEPSLSALTDGKVMINSRSMAQRGYLTANVTLATNSFINAHPNILRTILSCLNKVHLQFENDPQELYLDAAKSLSMPTSVIKKQIGTSQWLNTHQQEAFISHTFRTQFFNTAQFMWQQQTLSRPISRKDCAQFVTVRFLNSGGQ</sequence>
<dbReference type="AlphaFoldDB" id="A0A0K1MPU6"/>
<feature type="domain" description="SsuA/THI5-like" evidence="5">
    <location>
        <begin position="62"/>
        <end position="253"/>
    </location>
</feature>
<evidence type="ECO:0000313" key="8">
    <source>
        <dbReference type="Proteomes" id="UP000237433"/>
    </source>
</evidence>
<reference evidence="7 8" key="2">
    <citation type="journal article" date="2015" name="J. Am. Soc. Brew. Chem.">
        <title>Dissolved carbon dioxide selects for lactic acid bacteria able to grow in and spoil packaged beer.</title>
        <authorList>
            <person name="Bergsveinson J."/>
            <person name="Redekop A."/>
            <person name="Zoerb S."/>
            <person name="Ziola B."/>
        </authorList>
    </citation>
    <scope>NUCLEOTIDE SEQUENCE [LARGE SCALE GENOMIC DNA]</scope>
    <source>
        <strain evidence="7 8">CCC B1205</strain>
    </source>
</reference>
<dbReference type="PATRIC" id="fig|1597.20.peg.159"/>
<dbReference type="RefSeq" id="WP_003586479.1">
    <property type="nucleotide sequence ID" value="NZ_AFYO01000005.1"/>
</dbReference>
<evidence type="ECO:0000256" key="2">
    <source>
        <dbReference type="ARBA" id="ARBA00010742"/>
    </source>
</evidence>
<organism evidence="6">
    <name type="scientific">Lacticaseibacillus paracasei</name>
    <name type="common">Lactobacillus paracasei</name>
    <dbReference type="NCBI Taxonomy" id="1597"/>
    <lineage>
        <taxon>Bacteria</taxon>
        <taxon>Bacillati</taxon>
        <taxon>Bacillota</taxon>
        <taxon>Bacilli</taxon>
        <taxon>Lactobacillales</taxon>
        <taxon>Lactobacillaceae</taxon>
        <taxon>Lacticaseibacillus</taxon>
    </lineage>
</organism>
<evidence type="ECO:0000313" key="7">
    <source>
        <dbReference type="EMBL" id="POE43534.1"/>
    </source>
</evidence>
<evidence type="ECO:0000256" key="1">
    <source>
        <dbReference type="ARBA" id="ARBA00004418"/>
    </source>
</evidence>
<dbReference type="PANTHER" id="PTHR30024">
    <property type="entry name" value="ALIPHATIC SULFONATES-BINDING PROTEIN-RELATED"/>
    <property type="match status" value="1"/>
</dbReference>
<dbReference type="CDD" id="cd13560">
    <property type="entry name" value="PBP2_taurine"/>
    <property type="match status" value="1"/>
</dbReference>
<reference evidence="6" key="1">
    <citation type="journal article" date="2015" name="Front. Microbiol.">
        <title>The vaginal isolate Lactobacillus paracasei LPC-S01 (DSM 26760) is suitable for oral administration.</title>
        <authorList>
            <person name="Balzaretti S."/>
            <person name="Taverniti V."/>
            <person name="Rondini G."/>
            <person name="Marcolegio G."/>
            <person name="Minuzzo M."/>
            <person name="Remagni M.C."/>
            <person name="Fiore W."/>
            <person name="Arioli S."/>
            <person name="Guglielmetti S."/>
        </authorList>
    </citation>
    <scope>NUCLEOTIDE SEQUENCE</scope>
    <source>
        <strain evidence="6">LPC-S01</strain>
    </source>
</reference>
<accession>A0A0K1MPU6</accession>
<comment type="similarity">
    <text evidence="2">Belongs to the bacterial solute-binding protein SsuA/TauA family.</text>
</comment>
<dbReference type="EMBL" id="LGIY01000005">
    <property type="protein sequence ID" value="POE43534.1"/>
    <property type="molecule type" value="Genomic_DNA"/>
</dbReference>
<dbReference type="PROSITE" id="PS51257">
    <property type="entry name" value="PROKAR_LIPOPROTEIN"/>
    <property type="match status" value="1"/>
</dbReference>
<evidence type="ECO:0000256" key="4">
    <source>
        <dbReference type="SAM" id="SignalP"/>
    </source>
</evidence>
<dbReference type="InterPro" id="IPR010068">
    <property type="entry name" value="Peri-bd_TauA"/>
</dbReference>
<evidence type="ECO:0000256" key="3">
    <source>
        <dbReference type="ARBA" id="ARBA00022729"/>
    </source>
</evidence>
<protein>
    <submittedName>
        <fullName evidence="6">Periplasmic substrate-binding component</fullName>
    </submittedName>
    <submittedName>
        <fullName evidence="7">Sulfonate ABC transporter substrate-binding protein</fullName>
    </submittedName>
</protein>
<dbReference type="PANTHER" id="PTHR30024:SF47">
    <property type="entry name" value="TAURINE-BINDING PERIPLASMIC PROTEIN"/>
    <property type="match status" value="1"/>
</dbReference>
<feature type="chain" id="PRO_5044366832" evidence="4">
    <location>
        <begin position="30"/>
        <end position="332"/>
    </location>
</feature>
<proteinExistence type="inferred from homology"/>
<dbReference type="InterPro" id="IPR015168">
    <property type="entry name" value="SsuA/THI5"/>
</dbReference>
<gene>
    <name evidence="7" type="ORF">ACX51_04735</name>
</gene>
<name>A0A0K1MPU6_LACPA</name>
<comment type="subcellular location">
    <subcellularLocation>
        <location evidence="1">Periplasm</location>
    </subcellularLocation>
</comment>
<feature type="signal peptide" evidence="4">
    <location>
        <begin position="1"/>
        <end position="29"/>
    </location>
</feature>
<evidence type="ECO:0000259" key="5">
    <source>
        <dbReference type="Pfam" id="PF09084"/>
    </source>
</evidence>
<dbReference type="EMBL" id="LN846897">
    <property type="protein sequence ID" value="CRL16815.1"/>
    <property type="molecule type" value="Genomic_DNA"/>
</dbReference>
<dbReference type="GO" id="GO:0042918">
    <property type="term" value="P:alkanesulfonate transmembrane transport"/>
    <property type="evidence" value="ECO:0007669"/>
    <property type="project" value="TreeGrafter"/>
</dbReference>
<keyword evidence="3 4" id="KW-0732">Signal</keyword>
<dbReference type="Proteomes" id="UP000237433">
    <property type="component" value="Unassembled WGS sequence"/>
</dbReference>
<dbReference type="Gene3D" id="3.40.190.10">
    <property type="entry name" value="Periplasmic binding protein-like II"/>
    <property type="match status" value="2"/>
</dbReference>
<dbReference type="GO" id="GO:0042597">
    <property type="term" value="C:periplasmic space"/>
    <property type="evidence" value="ECO:0007669"/>
    <property type="project" value="UniProtKB-SubCell"/>
</dbReference>
<dbReference type="SUPFAM" id="SSF53850">
    <property type="entry name" value="Periplasmic binding protein-like II"/>
    <property type="match status" value="1"/>
</dbReference>
<evidence type="ECO:0000313" key="6">
    <source>
        <dbReference type="EMBL" id="CRL16815.1"/>
    </source>
</evidence>
<dbReference type="Pfam" id="PF09084">
    <property type="entry name" value="NMT1"/>
    <property type="match status" value="1"/>
</dbReference>